<organism evidence="1">
    <name type="scientific">Rhizophora mucronata</name>
    <name type="common">Asiatic mangrove</name>
    <dbReference type="NCBI Taxonomy" id="61149"/>
    <lineage>
        <taxon>Eukaryota</taxon>
        <taxon>Viridiplantae</taxon>
        <taxon>Streptophyta</taxon>
        <taxon>Embryophyta</taxon>
        <taxon>Tracheophyta</taxon>
        <taxon>Spermatophyta</taxon>
        <taxon>Magnoliopsida</taxon>
        <taxon>eudicotyledons</taxon>
        <taxon>Gunneridae</taxon>
        <taxon>Pentapetalae</taxon>
        <taxon>rosids</taxon>
        <taxon>fabids</taxon>
        <taxon>Malpighiales</taxon>
        <taxon>Rhizophoraceae</taxon>
        <taxon>Rhizophora</taxon>
    </lineage>
</organism>
<accession>A0A2P2R0I6</accession>
<sequence>MNKVLRLLNLHYT</sequence>
<name>A0A2P2R0I6_RHIMU</name>
<dbReference type="EMBL" id="GGEC01092180">
    <property type="protein sequence ID" value="MBX72664.1"/>
    <property type="molecule type" value="Transcribed_RNA"/>
</dbReference>
<evidence type="ECO:0000313" key="1">
    <source>
        <dbReference type="EMBL" id="MBX72664.1"/>
    </source>
</evidence>
<reference evidence="1" key="1">
    <citation type="submission" date="2018-02" db="EMBL/GenBank/DDBJ databases">
        <title>Rhizophora mucronata_Transcriptome.</title>
        <authorList>
            <person name="Meera S.P."/>
            <person name="Sreeshan A."/>
            <person name="Augustine A."/>
        </authorList>
    </citation>
    <scope>NUCLEOTIDE SEQUENCE</scope>
    <source>
        <tissue evidence="1">Leaf</tissue>
    </source>
</reference>
<proteinExistence type="predicted"/>
<protein>
    <submittedName>
        <fullName evidence="1">Uncharacterized protein</fullName>
    </submittedName>
</protein>